<keyword evidence="2" id="KW-1185">Reference proteome</keyword>
<dbReference type="EMBL" id="NIBG01000016">
    <property type="protein sequence ID" value="PAB58347.1"/>
    <property type="molecule type" value="Genomic_DNA"/>
</dbReference>
<name>A0A267MFV4_9FIRM</name>
<reference evidence="1 2" key="1">
    <citation type="submission" date="2017-06" db="EMBL/GenBank/DDBJ databases">
        <title>Draft genome sequence of anaerobic fermentative bacterium Anaeromicrobium sediminis DY2726D isolated from West Pacific Ocean sediments.</title>
        <authorList>
            <person name="Zeng X."/>
        </authorList>
    </citation>
    <scope>NUCLEOTIDE SEQUENCE [LARGE SCALE GENOMIC DNA]</scope>
    <source>
        <strain evidence="1 2">DY2726D</strain>
    </source>
</reference>
<gene>
    <name evidence="1" type="ORF">CCE28_15525</name>
</gene>
<organism evidence="1 2">
    <name type="scientific">Anaeromicrobium sediminis</name>
    <dbReference type="NCBI Taxonomy" id="1478221"/>
    <lineage>
        <taxon>Bacteria</taxon>
        <taxon>Bacillati</taxon>
        <taxon>Bacillota</taxon>
        <taxon>Clostridia</taxon>
        <taxon>Peptostreptococcales</taxon>
        <taxon>Thermotaleaceae</taxon>
        <taxon>Anaeromicrobium</taxon>
    </lineage>
</organism>
<dbReference type="OrthoDB" id="9867453at2"/>
<proteinExistence type="predicted"/>
<dbReference type="RefSeq" id="WP_095134649.1">
    <property type="nucleotide sequence ID" value="NZ_NIBG01000016.1"/>
</dbReference>
<accession>A0A267MFV4</accession>
<evidence type="ECO:0000313" key="2">
    <source>
        <dbReference type="Proteomes" id="UP000216024"/>
    </source>
</evidence>
<dbReference type="AlphaFoldDB" id="A0A267MFV4"/>
<comment type="caution">
    <text evidence="1">The sequence shown here is derived from an EMBL/GenBank/DDBJ whole genome shotgun (WGS) entry which is preliminary data.</text>
</comment>
<sequence>MTDSIALTDILIQQKFKELLDARKEKKLYDFKSELKKELETILGALKNPEEKKKTEKLLQEI</sequence>
<protein>
    <submittedName>
        <fullName evidence="1">Uncharacterized protein</fullName>
    </submittedName>
</protein>
<dbReference type="Proteomes" id="UP000216024">
    <property type="component" value="Unassembled WGS sequence"/>
</dbReference>
<evidence type="ECO:0000313" key="1">
    <source>
        <dbReference type="EMBL" id="PAB58347.1"/>
    </source>
</evidence>